<feature type="compositionally biased region" description="Basic residues" evidence="1">
    <location>
        <begin position="191"/>
        <end position="203"/>
    </location>
</feature>
<keyword evidence="4" id="KW-1185">Reference proteome</keyword>
<dbReference type="RefSeq" id="WP_230273391.1">
    <property type="nucleotide sequence ID" value="NZ_JAJKFW010000022.1"/>
</dbReference>
<dbReference type="NCBIfam" id="NF004844">
    <property type="entry name" value="PRK06195.1"/>
    <property type="match status" value="1"/>
</dbReference>
<evidence type="ECO:0000313" key="4">
    <source>
        <dbReference type="Proteomes" id="UP001430306"/>
    </source>
</evidence>
<evidence type="ECO:0000313" key="3">
    <source>
        <dbReference type="EMBL" id="MCC9642560.1"/>
    </source>
</evidence>
<protein>
    <submittedName>
        <fullName evidence="3">DNA polymerase III subunit epsilon</fullName>
    </submittedName>
</protein>
<dbReference type="EMBL" id="JAJKFW010000022">
    <property type="protein sequence ID" value="MCC9642560.1"/>
    <property type="molecule type" value="Genomic_DNA"/>
</dbReference>
<dbReference type="PANTHER" id="PTHR30231">
    <property type="entry name" value="DNA POLYMERASE III SUBUNIT EPSILON"/>
    <property type="match status" value="1"/>
</dbReference>
<dbReference type="CDD" id="cd17748">
    <property type="entry name" value="BRCT_DNA_ligase_like"/>
    <property type="match status" value="1"/>
</dbReference>
<gene>
    <name evidence="3" type="ORF">LOC71_09765</name>
</gene>
<dbReference type="PROSITE" id="PS50172">
    <property type="entry name" value="BRCT"/>
    <property type="match status" value="1"/>
</dbReference>
<proteinExistence type="predicted"/>
<organism evidence="3 4">
    <name type="scientific">Rhodopirellula halodulae</name>
    <dbReference type="NCBI Taxonomy" id="2894198"/>
    <lineage>
        <taxon>Bacteria</taxon>
        <taxon>Pseudomonadati</taxon>
        <taxon>Planctomycetota</taxon>
        <taxon>Planctomycetia</taxon>
        <taxon>Pirellulales</taxon>
        <taxon>Pirellulaceae</taxon>
        <taxon>Rhodopirellula</taxon>
    </lineage>
</organism>
<dbReference type="CDD" id="cd06130">
    <property type="entry name" value="DNA_pol_III_epsilon_like"/>
    <property type="match status" value="1"/>
</dbReference>
<comment type="caution">
    <text evidence="3">The sequence shown here is derived from an EMBL/GenBank/DDBJ whole genome shotgun (WGS) entry which is preliminary data.</text>
</comment>
<sequence>MDFTAIDFETATRRSDSACQLAAVRVRNGEIVDSACWLIRPRPFVFSPANIQIHGITPAMVRDEPEFGELWPLIQSTLGDDCLIAHNASFDLGVLLACLESHDHPAPEFQYSCTRAIARRTWPQQPRFGLKPLSDWLGIRFRHHDALEDSVACAKIALAAAEDKAASSLEDLESKLSLSRGTAGSWGKKGPTSRRSTRSRRRSASPGSPAPGSPAPRGSGKRTSVMIAGSTVASHPMQSPSPCGMGASGVDLQRLLVRADFIRPLEGRRVVFTGVLHRLQREEAEMLTSRCGGQCQSSVSRKTDLVVVGELDSRTIQAGRSMSTKEETARQLAEEGAPVRILSEQEFLEMIIAGESS</sequence>
<dbReference type="InterPro" id="IPR001357">
    <property type="entry name" value="BRCT_dom"/>
</dbReference>
<dbReference type="SUPFAM" id="SSF53098">
    <property type="entry name" value="Ribonuclease H-like"/>
    <property type="match status" value="1"/>
</dbReference>
<dbReference type="InterPro" id="IPR036397">
    <property type="entry name" value="RNaseH_sf"/>
</dbReference>
<dbReference type="InterPro" id="IPR012337">
    <property type="entry name" value="RNaseH-like_sf"/>
</dbReference>
<dbReference type="InterPro" id="IPR013520">
    <property type="entry name" value="Ribonucl_H"/>
</dbReference>
<dbReference type="SMART" id="SM00479">
    <property type="entry name" value="EXOIII"/>
    <property type="match status" value="1"/>
</dbReference>
<evidence type="ECO:0000259" key="2">
    <source>
        <dbReference type="PROSITE" id="PS50172"/>
    </source>
</evidence>
<evidence type="ECO:0000256" key="1">
    <source>
        <dbReference type="SAM" id="MobiDB-lite"/>
    </source>
</evidence>
<dbReference type="Gene3D" id="3.30.420.10">
    <property type="entry name" value="Ribonuclease H-like superfamily/Ribonuclease H"/>
    <property type="match status" value="1"/>
</dbReference>
<accession>A0ABS8NG82</accession>
<name>A0ABS8NG82_9BACT</name>
<feature type="region of interest" description="Disordered" evidence="1">
    <location>
        <begin position="180"/>
        <end position="223"/>
    </location>
</feature>
<reference evidence="3" key="1">
    <citation type="submission" date="2021-11" db="EMBL/GenBank/DDBJ databases">
        <title>Genome sequence.</title>
        <authorList>
            <person name="Sun Q."/>
        </authorList>
    </citation>
    <scope>NUCLEOTIDE SEQUENCE</scope>
    <source>
        <strain evidence="3">JC740</strain>
    </source>
</reference>
<dbReference type="InterPro" id="IPR036420">
    <property type="entry name" value="BRCT_dom_sf"/>
</dbReference>
<dbReference type="SUPFAM" id="SSF52113">
    <property type="entry name" value="BRCT domain"/>
    <property type="match status" value="1"/>
</dbReference>
<dbReference type="Pfam" id="PF00533">
    <property type="entry name" value="BRCT"/>
    <property type="match status" value="1"/>
</dbReference>
<dbReference type="PANTHER" id="PTHR30231:SF42">
    <property type="entry name" value="EXONUCLEASE"/>
    <property type="match status" value="1"/>
</dbReference>
<dbReference type="Proteomes" id="UP001430306">
    <property type="component" value="Unassembled WGS sequence"/>
</dbReference>
<dbReference type="Pfam" id="PF00929">
    <property type="entry name" value="RNase_T"/>
    <property type="match status" value="1"/>
</dbReference>
<feature type="domain" description="BRCT" evidence="2">
    <location>
        <begin position="260"/>
        <end position="357"/>
    </location>
</feature>
<dbReference type="Gene3D" id="3.40.50.10190">
    <property type="entry name" value="BRCT domain"/>
    <property type="match status" value="1"/>
</dbReference>